<dbReference type="Pfam" id="PF10497">
    <property type="entry name" value="zf-4CXXC_R1"/>
    <property type="match status" value="1"/>
</dbReference>
<accession>A0A7J7HY43</accession>
<evidence type="ECO:0000259" key="11">
    <source>
        <dbReference type="PROSITE" id="PS50827"/>
    </source>
</evidence>
<feature type="region of interest" description="Disordered" evidence="10">
    <location>
        <begin position="1"/>
        <end position="60"/>
    </location>
</feature>
<reference evidence="12 13" key="2">
    <citation type="submission" date="2020-07" db="EMBL/GenBank/DDBJ databases">
        <title>Genome assembly of wild tea tree DASZ reveals pedigree and selection history of tea varieties.</title>
        <authorList>
            <person name="Zhang W."/>
        </authorList>
    </citation>
    <scope>NUCLEOTIDE SEQUENCE [LARGE SCALE GENOMIC DNA]</scope>
    <source>
        <strain evidence="13">cv. G240</strain>
        <tissue evidence="12">Leaf</tissue>
    </source>
</reference>
<evidence type="ECO:0000313" key="13">
    <source>
        <dbReference type="Proteomes" id="UP000593564"/>
    </source>
</evidence>
<proteinExistence type="predicted"/>
<feature type="compositionally biased region" description="Basic residues" evidence="10">
    <location>
        <begin position="222"/>
        <end position="233"/>
    </location>
</feature>
<dbReference type="PROSITE" id="PS50827">
    <property type="entry name" value="DDT"/>
    <property type="match status" value="1"/>
</dbReference>
<keyword evidence="5" id="KW-0597">Phosphoprotein</keyword>
<dbReference type="PANTHER" id="PTHR31169:SF8">
    <property type="entry name" value="ZINC-FINGER DOMAIN OF MONOAMINE-OXIDASE A REPRESSOR R1 PROTEIN"/>
    <property type="match status" value="1"/>
</dbReference>
<dbReference type="GO" id="GO:0006355">
    <property type="term" value="P:regulation of DNA-templated transcription"/>
    <property type="evidence" value="ECO:0007669"/>
    <property type="project" value="InterPro"/>
</dbReference>
<gene>
    <name evidence="12" type="ORF">HYC85_004987</name>
</gene>
<feature type="compositionally biased region" description="Basic and acidic residues" evidence="10">
    <location>
        <begin position="244"/>
        <end position="272"/>
    </location>
</feature>
<dbReference type="PANTHER" id="PTHR31169">
    <property type="entry name" value="OS05G0300700 PROTEIN"/>
    <property type="match status" value="1"/>
</dbReference>
<feature type="compositionally biased region" description="Basic residues" evidence="10">
    <location>
        <begin position="17"/>
        <end position="34"/>
    </location>
</feature>
<dbReference type="SMART" id="SM00571">
    <property type="entry name" value="DDT"/>
    <property type="match status" value="1"/>
</dbReference>
<dbReference type="GO" id="GO:0005737">
    <property type="term" value="C:cytoplasm"/>
    <property type="evidence" value="ECO:0007669"/>
    <property type="project" value="UniProtKB-SubCell"/>
</dbReference>
<keyword evidence="4" id="KW-1017">Isopeptide bond</keyword>
<sequence>MAATGASSSTASQNSKSKNKNQNKTTNTKKKKKQNTTGTESGNNDLQNQPGKRKKSPGVRVIHGRIYDSVNGKCCHQCRQKTLDFAVSCKSQIENKQCTFHFCHTCLLNRYGEKAEEMAALGDWKCPKCRGICNCSQCMKKRGCCPTGRLVHAAKAIGFYSVSEMLQLRNSEEVMEDVGASSENETASEKELAVASTRGHKRRNSSDGESNPKPLKSSDNKKKSHSVKLKKLRKSETINNSMDGSKDDTAFTEKRSTKKSKEEKTCRRDDGGQLKIVKSDKQGTKKNHASSIMIEDNEAKMTNNKGAYKNKQVNGLHMCQKRNAEVRGKGSDVEFPVPQGIELTNVANIDLPAEDIGHALQFLEFCEAFAKVLDLKKGQPECLLRELTCGRSSRRSKGSSIVQFHIKLLSVIQKDSGKRHVSLKTEGRNSWLQALSRCISESQYQSKELLLDCFNLAADGYGELSSSKKLLLELRSWIDEQNLEFVEEEKKTKEKLPAEREKGRNMKMNLQDEVARAIVMKNGAPLSVSEYQELVSKVKAEVARTLAVTLEAKDTVMKKKQRSDAVRSEPILLDGNGLKFWKLRGYSSERDILLQDIGNGDSVTLKEKWFSYNVEEGQLLKNIFQGSLENEQKKYLTSSQQFISLYCPDVLTIFCETSHKFHQMEPCSILLIMDY</sequence>
<keyword evidence="7" id="KW-0805">Transcription regulation</keyword>
<dbReference type="AlphaFoldDB" id="A0A7J7HY43"/>
<evidence type="ECO:0000256" key="6">
    <source>
        <dbReference type="ARBA" id="ARBA00022843"/>
    </source>
</evidence>
<dbReference type="EMBL" id="JACBKZ010000002">
    <property type="protein sequence ID" value="KAF5957762.1"/>
    <property type="molecule type" value="Genomic_DNA"/>
</dbReference>
<keyword evidence="13" id="KW-1185">Reference proteome</keyword>
<keyword evidence="3" id="KW-0963">Cytoplasm</keyword>
<feature type="region of interest" description="Disordered" evidence="10">
    <location>
        <begin position="176"/>
        <end position="272"/>
    </location>
</feature>
<keyword evidence="9" id="KW-0539">Nucleus</keyword>
<evidence type="ECO:0000256" key="10">
    <source>
        <dbReference type="SAM" id="MobiDB-lite"/>
    </source>
</evidence>
<dbReference type="InterPro" id="IPR040221">
    <property type="entry name" value="CDCA7/CDA7L"/>
</dbReference>
<evidence type="ECO:0000256" key="1">
    <source>
        <dbReference type="ARBA" id="ARBA00004123"/>
    </source>
</evidence>
<dbReference type="GO" id="GO:0005634">
    <property type="term" value="C:nucleus"/>
    <property type="evidence" value="ECO:0007669"/>
    <property type="project" value="UniProtKB-SubCell"/>
</dbReference>
<evidence type="ECO:0000256" key="5">
    <source>
        <dbReference type="ARBA" id="ARBA00022553"/>
    </source>
</evidence>
<evidence type="ECO:0000256" key="9">
    <source>
        <dbReference type="ARBA" id="ARBA00023242"/>
    </source>
</evidence>
<organism evidence="12 13">
    <name type="scientific">Camellia sinensis</name>
    <name type="common">Tea plant</name>
    <name type="synonym">Thea sinensis</name>
    <dbReference type="NCBI Taxonomy" id="4442"/>
    <lineage>
        <taxon>Eukaryota</taxon>
        <taxon>Viridiplantae</taxon>
        <taxon>Streptophyta</taxon>
        <taxon>Embryophyta</taxon>
        <taxon>Tracheophyta</taxon>
        <taxon>Spermatophyta</taxon>
        <taxon>Magnoliopsida</taxon>
        <taxon>eudicotyledons</taxon>
        <taxon>Gunneridae</taxon>
        <taxon>Pentapetalae</taxon>
        <taxon>asterids</taxon>
        <taxon>Ericales</taxon>
        <taxon>Theaceae</taxon>
        <taxon>Camellia</taxon>
    </lineage>
</organism>
<evidence type="ECO:0000256" key="8">
    <source>
        <dbReference type="ARBA" id="ARBA00023163"/>
    </source>
</evidence>
<keyword evidence="6" id="KW-0832">Ubl conjugation</keyword>
<name>A0A7J7HY43_CAMSI</name>
<evidence type="ECO:0000256" key="4">
    <source>
        <dbReference type="ARBA" id="ARBA00022499"/>
    </source>
</evidence>
<reference evidence="13" key="1">
    <citation type="journal article" date="2020" name="Nat. Commun.">
        <title>Genome assembly of wild tea tree DASZ reveals pedigree and selection history of tea varieties.</title>
        <authorList>
            <person name="Zhang W."/>
            <person name="Zhang Y."/>
            <person name="Qiu H."/>
            <person name="Guo Y."/>
            <person name="Wan H."/>
            <person name="Zhang X."/>
            <person name="Scossa F."/>
            <person name="Alseekh S."/>
            <person name="Zhang Q."/>
            <person name="Wang P."/>
            <person name="Xu L."/>
            <person name="Schmidt M.H."/>
            <person name="Jia X."/>
            <person name="Li D."/>
            <person name="Zhu A."/>
            <person name="Guo F."/>
            <person name="Chen W."/>
            <person name="Ni D."/>
            <person name="Usadel B."/>
            <person name="Fernie A.R."/>
            <person name="Wen W."/>
        </authorList>
    </citation>
    <scope>NUCLEOTIDE SEQUENCE [LARGE SCALE GENOMIC DNA]</scope>
    <source>
        <strain evidence="13">cv. G240</strain>
    </source>
</reference>
<dbReference type="Proteomes" id="UP000593564">
    <property type="component" value="Unassembled WGS sequence"/>
</dbReference>
<dbReference type="InterPro" id="IPR018501">
    <property type="entry name" value="DDT_dom"/>
</dbReference>
<evidence type="ECO:0000313" key="12">
    <source>
        <dbReference type="EMBL" id="KAF5957762.1"/>
    </source>
</evidence>
<protein>
    <recommendedName>
        <fullName evidence="11">DDT domain-containing protein</fullName>
    </recommendedName>
</protein>
<evidence type="ECO:0000256" key="7">
    <source>
        <dbReference type="ARBA" id="ARBA00023015"/>
    </source>
</evidence>
<comment type="caution">
    <text evidence="12">The sequence shown here is derived from an EMBL/GenBank/DDBJ whole genome shotgun (WGS) entry which is preliminary data.</text>
</comment>
<comment type="subcellular location">
    <subcellularLocation>
        <location evidence="2">Cytoplasm</location>
    </subcellularLocation>
    <subcellularLocation>
        <location evidence="1">Nucleus</location>
    </subcellularLocation>
</comment>
<feature type="compositionally biased region" description="Polar residues" evidence="10">
    <location>
        <begin position="40"/>
        <end position="50"/>
    </location>
</feature>
<dbReference type="InterPro" id="IPR018866">
    <property type="entry name" value="Znf-4CXXC_R1"/>
</dbReference>
<keyword evidence="8" id="KW-0804">Transcription</keyword>
<evidence type="ECO:0000256" key="2">
    <source>
        <dbReference type="ARBA" id="ARBA00004496"/>
    </source>
</evidence>
<feature type="domain" description="DDT" evidence="11">
    <location>
        <begin position="353"/>
        <end position="418"/>
    </location>
</feature>
<feature type="compositionally biased region" description="Low complexity" evidence="10">
    <location>
        <begin position="1"/>
        <end position="16"/>
    </location>
</feature>
<evidence type="ECO:0000256" key="3">
    <source>
        <dbReference type="ARBA" id="ARBA00022490"/>
    </source>
</evidence>